<accession>A0A1G6M4H4</accession>
<evidence type="ECO:0000259" key="1">
    <source>
        <dbReference type="Pfam" id="PF00934"/>
    </source>
</evidence>
<feature type="domain" description="PE" evidence="1">
    <location>
        <begin position="22"/>
        <end position="112"/>
    </location>
</feature>
<dbReference type="Pfam" id="PF00934">
    <property type="entry name" value="PE"/>
    <property type="match status" value="1"/>
</dbReference>
<dbReference type="EMBL" id="FMZZ01000002">
    <property type="protein sequence ID" value="SDC50438.1"/>
    <property type="molecule type" value="Genomic_DNA"/>
</dbReference>
<dbReference type="InterPro" id="IPR000084">
    <property type="entry name" value="PE-PGRS_N"/>
</dbReference>
<evidence type="ECO:0000313" key="3">
    <source>
        <dbReference type="Proteomes" id="UP000199501"/>
    </source>
</evidence>
<dbReference type="AlphaFoldDB" id="A0A1G6M4H4"/>
<gene>
    <name evidence="2" type="ORF">SAMN05216174_102373</name>
</gene>
<organism evidence="2 3">
    <name type="scientific">Actinokineospora iranica</name>
    <dbReference type="NCBI Taxonomy" id="1271860"/>
    <lineage>
        <taxon>Bacteria</taxon>
        <taxon>Bacillati</taxon>
        <taxon>Actinomycetota</taxon>
        <taxon>Actinomycetes</taxon>
        <taxon>Pseudonocardiales</taxon>
        <taxon>Pseudonocardiaceae</taxon>
        <taxon>Actinokineospora</taxon>
    </lineage>
</organism>
<name>A0A1G6M4H4_9PSEU</name>
<dbReference type="RefSeq" id="WP_139190548.1">
    <property type="nucleotide sequence ID" value="NZ_FMZZ01000002.1"/>
</dbReference>
<keyword evidence="3" id="KW-1185">Reference proteome</keyword>
<sequence length="121" mass="12878">MPFYPDGQVAGPVGAGLPVATMRVEPDRILELKRRFEDCRSKVADFVYANRDRLASIPPPGADPRSAKTVAALGANGESAVRAAQGYLDQLSAVVASLSEMARAYAGAEDENRQALTRTAE</sequence>
<evidence type="ECO:0000313" key="2">
    <source>
        <dbReference type="EMBL" id="SDC50438.1"/>
    </source>
</evidence>
<proteinExistence type="predicted"/>
<reference evidence="3" key="1">
    <citation type="submission" date="2016-10" db="EMBL/GenBank/DDBJ databases">
        <authorList>
            <person name="Varghese N."/>
            <person name="Submissions S."/>
        </authorList>
    </citation>
    <scope>NUCLEOTIDE SEQUENCE [LARGE SCALE GENOMIC DNA]</scope>
    <source>
        <strain evidence="3">IBRC-M 10403</strain>
    </source>
</reference>
<dbReference type="STRING" id="1271860.SAMN05216174_102373"/>
<dbReference type="Gene3D" id="1.10.287.850">
    <property type="entry name" value="HP0062-like domain"/>
    <property type="match status" value="1"/>
</dbReference>
<dbReference type="Proteomes" id="UP000199501">
    <property type="component" value="Unassembled WGS sequence"/>
</dbReference>
<protein>
    <submittedName>
        <fullName evidence="2">PE family protein</fullName>
    </submittedName>
</protein>